<feature type="domain" description="Endonuclease/exonuclease/phosphatase" evidence="1">
    <location>
        <begin position="4"/>
        <end position="75"/>
    </location>
</feature>
<evidence type="ECO:0000259" key="1">
    <source>
        <dbReference type="Pfam" id="PF03372"/>
    </source>
</evidence>
<evidence type="ECO:0000313" key="2">
    <source>
        <dbReference type="EMBL" id="PNT66467.1"/>
    </source>
</evidence>
<dbReference type="EMBL" id="CM000882">
    <property type="protein sequence ID" value="PNT66467.1"/>
    <property type="molecule type" value="Genomic_DNA"/>
</dbReference>
<evidence type="ECO:0000313" key="3">
    <source>
        <dbReference type="EnsemblPlants" id="PNT66467"/>
    </source>
</evidence>
<dbReference type="EnsemblPlants" id="PNT66467">
    <property type="protein sequence ID" value="PNT66467"/>
    <property type="gene ID" value="BRADI_3g12671v3"/>
</dbReference>
<dbReference type="SUPFAM" id="SSF56219">
    <property type="entry name" value="DNase I-like"/>
    <property type="match status" value="1"/>
</dbReference>
<reference evidence="3" key="3">
    <citation type="submission" date="2018-08" db="UniProtKB">
        <authorList>
            <consortium name="EnsemblPlants"/>
        </authorList>
    </citation>
    <scope>IDENTIFICATION</scope>
    <source>
        <strain evidence="3">cv. Bd21</strain>
    </source>
</reference>
<dbReference type="Proteomes" id="UP000008810">
    <property type="component" value="Chromosome 3"/>
</dbReference>
<sequence>MSIMSWNCRGIGNDATVRELRMLVRRFAPSVLCLQETQVAGSRARNLAFTLGFTNSFAVGSNGRSGGLAMYWNNNL</sequence>
<dbReference type="PANTHER" id="PTHR35218:SF11">
    <property type="entry name" value="ENDONUCLEASE_EXONUCLEASE_PHOSPHATASE DOMAIN-CONTAINING PROTEIN"/>
    <property type="match status" value="1"/>
</dbReference>
<dbReference type="InParanoid" id="A0A2K2CWQ8"/>
<dbReference type="PANTHER" id="PTHR35218">
    <property type="entry name" value="RNASE H DOMAIN-CONTAINING PROTEIN"/>
    <property type="match status" value="1"/>
</dbReference>
<gene>
    <name evidence="2" type="ORF">BRADI_3g12671v3</name>
</gene>
<dbReference type="AlphaFoldDB" id="A0A2K2CWQ8"/>
<dbReference type="InterPro" id="IPR005135">
    <property type="entry name" value="Endo/exonuclease/phosphatase"/>
</dbReference>
<dbReference type="OrthoDB" id="682716at2759"/>
<dbReference type="Pfam" id="PF03372">
    <property type="entry name" value="Exo_endo_phos"/>
    <property type="match status" value="1"/>
</dbReference>
<dbReference type="Gene3D" id="3.60.10.10">
    <property type="entry name" value="Endonuclease/exonuclease/phosphatase"/>
    <property type="match status" value="1"/>
</dbReference>
<dbReference type="Gramene" id="PNT66467">
    <property type="protein sequence ID" value="PNT66467"/>
    <property type="gene ID" value="BRADI_3g12671v3"/>
</dbReference>
<name>A0A2K2CWQ8_BRADI</name>
<feature type="non-terminal residue" evidence="2">
    <location>
        <position position="76"/>
    </location>
</feature>
<dbReference type="GO" id="GO:0003824">
    <property type="term" value="F:catalytic activity"/>
    <property type="evidence" value="ECO:0007669"/>
    <property type="project" value="InterPro"/>
</dbReference>
<keyword evidence="4" id="KW-1185">Reference proteome</keyword>
<protein>
    <recommendedName>
        <fullName evidence="1">Endonuclease/exonuclease/phosphatase domain-containing protein</fullName>
    </recommendedName>
</protein>
<evidence type="ECO:0000313" key="4">
    <source>
        <dbReference type="Proteomes" id="UP000008810"/>
    </source>
</evidence>
<accession>A0A2K2CWQ8</accession>
<proteinExistence type="predicted"/>
<organism evidence="2">
    <name type="scientific">Brachypodium distachyon</name>
    <name type="common">Purple false brome</name>
    <name type="synonym">Trachynia distachya</name>
    <dbReference type="NCBI Taxonomy" id="15368"/>
    <lineage>
        <taxon>Eukaryota</taxon>
        <taxon>Viridiplantae</taxon>
        <taxon>Streptophyta</taxon>
        <taxon>Embryophyta</taxon>
        <taxon>Tracheophyta</taxon>
        <taxon>Spermatophyta</taxon>
        <taxon>Magnoliopsida</taxon>
        <taxon>Liliopsida</taxon>
        <taxon>Poales</taxon>
        <taxon>Poaceae</taxon>
        <taxon>BOP clade</taxon>
        <taxon>Pooideae</taxon>
        <taxon>Stipodae</taxon>
        <taxon>Brachypodieae</taxon>
        <taxon>Brachypodium</taxon>
    </lineage>
</organism>
<reference evidence="2" key="2">
    <citation type="submission" date="2017-06" db="EMBL/GenBank/DDBJ databases">
        <title>WGS assembly of Brachypodium distachyon.</title>
        <authorList>
            <consortium name="The International Brachypodium Initiative"/>
            <person name="Lucas S."/>
            <person name="Harmon-Smith M."/>
            <person name="Lail K."/>
            <person name="Tice H."/>
            <person name="Grimwood J."/>
            <person name="Bruce D."/>
            <person name="Barry K."/>
            <person name="Shu S."/>
            <person name="Lindquist E."/>
            <person name="Wang M."/>
            <person name="Pitluck S."/>
            <person name="Vogel J.P."/>
            <person name="Garvin D.F."/>
            <person name="Mockler T.C."/>
            <person name="Schmutz J."/>
            <person name="Rokhsar D."/>
            <person name="Bevan M.W."/>
        </authorList>
    </citation>
    <scope>NUCLEOTIDE SEQUENCE</scope>
    <source>
        <strain evidence="2">Bd21</strain>
    </source>
</reference>
<reference evidence="2 3" key="1">
    <citation type="journal article" date="2010" name="Nature">
        <title>Genome sequencing and analysis of the model grass Brachypodium distachyon.</title>
        <authorList>
            <consortium name="International Brachypodium Initiative"/>
        </authorList>
    </citation>
    <scope>NUCLEOTIDE SEQUENCE [LARGE SCALE GENOMIC DNA]</scope>
    <source>
        <strain evidence="2 3">Bd21</strain>
    </source>
</reference>
<dbReference type="InterPro" id="IPR036691">
    <property type="entry name" value="Endo/exonu/phosph_ase_sf"/>
</dbReference>